<proteinExistence type="predicted"/>
<dbReference type="Gene3D" id="3.40.50.12780">
    <property type="entry name" value="N-terminal domain of ligase-like"/>
    <property type="match status" value="1"/>
</dbReference>
<dbReference type="Pfam" id="PF13193">
    <property type="entry name" value="AMP-binding_C"/>
    <property type="match status" value="1"/>
</dbReference>
<dbReference type="GO" id="GO:0016878">
    <property type="term" value="F:acid-thiol ligase activity"/>
    <property type="evidence" value="ECO:0007669"/>
    <property type="project" value="UniProtKB-ARBA"/>
</dbReference>
<dbReference type="PANTHER" id="PTHR43767:SF1">
    <property type="entry name" value="NONRIBOSOMAL PEPTIDE SYNTHASE PES1 (EUROFUNG)-RELATED"/>
    <property type="match status" value="1"/>
</dbReference>
<dbReference type="Pfam" id="PF00501">
    <property type="entry name" value="AMP-binding"/>
    <property type="match status" value="1"/>
</dbReference>
<dbReference type="InterPro" id="IPR000873">
    <property type="entry name" value="AMP-dep_synth/lig_dom"/>
</dbReference>
<reference evidence="3" key="1">
    <citation type="journal article" date="2021" name="PeerJ">
        <title>Extensive microbial diversity within the chicken gut microbiome revealed by metagenomics and culture.</title>
        <authorList>
            <person name="Gilroy R."/>
            <person name="Ravi A."/>
            <person name="Getino M."/>
            <person name="Pursley I."/>
            <person name="Horton D.L."/>
            <person name="Alikhan N.F."/>
            <person name="Baker D."/>
            <person name="Gharbi K."/>
            <person name="Hall N."/>
            <person name="Watson M."/>
            <person name="Adriaenssens E.M."/>
            <person name="Foster-Nyarko E."/>
            <person name="Jarju S."/>
            <person name="Secka A."/>
            <person name="Antonio M."/>
            <person name="Oren A."/>
            <person name="Chaudhuri R.R."/>
            <person name="La Ragione R."/>
            <person name="Hildebrand F."/>
            <person name="Pallen M.J."/>
        </authorList>
    </citation>
    <scope>NUCLEOTIDE SEQUENCE</scope>
    <source>
        <strain evidence="3">4376</strain>
    </source>
</reference>
<dbReference type="SUPFAM" id="SSF56801">
    <property type="entry name" value="Acetyl-CoA synthetase-like"/>
    <property type="match status" value="1"/>
</dbReference>
<dbReference type="Gene3D" id="3.30.300.30">
    <property type="match status" value="1"/>
</dbReference>
<dbReference type="Proteomes" id="UP000824189">
    <property type="component" value="Unassembled WGS sequence"/>
</dbReference>
<evidence type="ECO:0000313" key="3">
    <source>
        <dbReference type="EMBL" id="HIW95700.1"/>
    </source>
</evidence>
<evidence type="ECO:0000259" key="2">
    <source>
        <dbReference type="Pfam" id="PF13193"/>
    </source>
</evidence>
<dbReference type="EMBL" id="DXFZ01000052">
    <property type="protein sequence ID" value="HIW95700.1"/>
    <property type="molecule type" value="Genomic_DNA"/>
</dbReference>
<evidence type="ECO:0000259" key="1">
    <source>
        <dbReference type="Pfam" id="PF00501"/>
    </source>
</evidence>
<protein>
    <submittedName>
        <fullName evidence="3">AMP-binding protein</fullName>
    </submittedName>
</protein>
<reference evidence="3" key="2">
    <citation type="submission" date="2021-04" db="EMBL/GenBank/DDBJ databases">
        <authorList>
            <person name="Gilroy R."/>
        </authorList>
    </citation>
    <scope>NUCLEOTIDE SEQUENCE</scope>
    <source>
        <strain evidence="3">4376</strain>
    </source>
</reference>
<organism evidence="3 4">
    <name type="scientific">Candidatus Corynebacterium gallistercoris</name>
    <dbReference type="NCBI Taxonomy" id="2838530"/>
    <lineage>
        <taxon>Bacteria</taxon>
        <taxon>Bacillati</taxon>
        <taxon>Actinomycetota</taxon>
        <taxon>Actinomycetes</taxon>
        <taxon>Mycobacteriales</taxon>
        <taxon>Corynebacteriaceae</taxon>
        <taxon>Corynebacterium</taxon>
    </lineage>
</organism>
<dbReference type="InterPro" id="IPR025110">
    <property type="entry name" value="AMP-bd_C"/>
</dbReference>
<feature type="domain" description="AMP-binding enzyme C-terminal" evidence="2">
    <location>
        <begin position="315"/>
        <end position="400"/>
    </location>
</feature>
<comment type="caution">
    <text evidence="3">The sequence shown here is derived from an EMBL/GenBank/DDBJ whole genome shotgun (WGS) entry which is preliminary data.</text>
</comment>
<gene>
    <name evidence="3" type="ORF">H9867_04355</name>
</gene>
<dbReference type="InterPro" id="IPR045851">
    <property type="entry name" value="AMP-bd_C_sf"/>
</dbReference>
<dbReference type="PANTHER" id="PTHR43767">
    <property type="entry name" value="LONG-CHAIN-FATTY-ACID--COA LIGASE"/>
    <property type="match status" value="1"/>
</dbReference>
<sequence length="415" mass="43852">MHQVDHVVLQARIISASRFREALDSCRALLNKQIALLPLPADWKVSTPDLPSLMGATHTTLPAGTLIACTSGSTGTPKGAQLGPEQLEASYNATHSFLHESFSGRPGPWLLALPAHHIAGIQVILRSLRSGFEPLLASHLAHSTPFTPAGFIDDVAALRRHYPTEHLYTSLVPAQLERIATDRGAVAALTEFTCVLAGGAAVRPALAEQLRAAGVTIVESYGSSETAGGVVYDGRAIPGARVTIEDADERGVGTVVVAGPMVARGYLNVPGFPAFASGSYRTSDIGVFGRDATLRILGRADGAVNSGGYKVLPEEVEDAIHSHVPGVVATVAVGVDYPELGQAVHAVIEFRESGTQVPLADEPVEITREVREALRGAVARHLVPKRAWRVRQIPLIGPGKVDRRGVAELVGRLGQ</sequence>
<evidence type="ECO:0000313" key="4">
    <source>
        <dbReference type="Proteomes" id="UP000824189"/>
    </source>
</evidence>
<dbReference type="InterPro" id="IPR050237">
    <property type="entry name" value="ATP-dep_AMP-bd_enzyme"/>
</dbReference>
<dbReference type="InterPro" id="IPR042099">
    <property type="entry name" value="ANL_N_sf"/>
</dbReference>
<name>A0A9D1UR57_9CORY</name>
<dbReference type="AlphaFoldDB" id="A0A9D1UR57"/>
<feature type="domain" description="AMP-dependent synthetase/ligase" evidence="1">
    <location>
        <begin position="69"/>
        <end position="267"/>
    </location>
</feature>
<accession>A0A9D1UR57</accession>